<dbReference type="GO" id="GO:0009982">
    <property type="term" value="F:pseudouridine synthase activity"/>
    <property type="evidence" value="ECO:0007669"/>
    <property type="project" value="InterPro"/>
</dbReference>
<name>A0A146KHN3_9EUKA</name>
<dbReference type="PROSITE" id="PS50984">
    <property type="entry name" value="TRUD"/>
    <property type="match status" value="1"/>
</dbReference>
<keyword evidence="2" id="KW-0413">Isomerase</keyword>
<accession>A0A146KHN3</accession>
<feature type="domain" description="TRUD" evidence="3">
    <location>
        <begin position="253"/>
        <end position="488"/>
    </location>
</feature>
<dbReference type="InterPro" id="IPR042214">
    <property type="entry name" value="TruD_catalytic"/>
</dbReference>
<dbReference type="Pfam" id="PF01142">
    <property type="entry name" value="TruD"/>
    <property type="match status" value="1"/>
</dbReference>
<gene>
    <name evidence="4" type="ORF">TPC1_12481</name>
</gene>
<dbReference type="SUPFAM" id="SSF55120">
    <property type="entry name" value="Pseudouridine synthase"/>
    <property type="match status" value="1"/>
</dbReference>
<organism evidence="4">
    <name type="scientific">Trepomonas sp. PC1</name>
    <dbReference type="NCBI Taxonomy" id="1076344"/>
    <lineage>
        <taxon>Eukaryota</taxon>
        <taxon>Metamonada</taxon>
        <taxon>Diplomonadida</taxon>
        <taxon>Hexamitidae</taxon>
        <taxon>Hexamitinae</taxon>
        <taxon>Trepomonas</taxon>
    </lineage>
</organism>
<evidence type="ECO:0000313" key="4">
    <source>
        <dbReference type="EMBL" id="JAP94759.1"/>
    </source>
</evidence>
<dbReference type="InterPro" id="IPR001656">
    <property type="entry name" value="PsdUridine_synth_TruD"/>
</dbReference>
<dbReference type="InterPro" id="IPR020103">
    <property type="entry name" value="PsdUridine_synth_cat_dom_sf"/>
</dbReference>
<dbReference type="PIRSF" id="PIRSF037016">
    <property type="entry name" value="Pseudouridin_synth_euk_prd"/>
    <property type="match status" value="1"/>
</dbReference>
<dbReference type="GO" id="GO:0001522">
    <property type="term" value="P:pseudouridine synthesis"/>
    <property type="evidence" value="ECO:0007669"/>
    <property type="project" value="InterPro"/>
</dbReference>
<sequence>KFYDFIVNEIYEGKSVDLTVPPLHFDEFTDTLKFFTPGFIYEPTLDLDELDKIVTLESTVSQELKSFLRVATPNSKYQFTPPADCDKLQRTAIHSFFKLLKNPLLETRTVDGAINLHFHQKMQFPNPPTKERFLNFVMLKQDIDTLQAINLLANLSTGQKLRPNQFCYCGIKDQRGVTQQMVQVPGWIYPEALTQKLPDNIRLGNFEFTNKEIRSGCHDGNQFEVVIRCINDVKTKKVPELVKENLRSIQQNGILNKFGYQRFGSGLIKTDLMGRYLCEEDYEKFIFSLIINDYSMKFQLEEAESQLINDYFNAQIYEKEPQIKDLIRKIIKVVQEERRPYILNKVLGRLNFEELTEENIVAAIREIPEKQRTFYFHAFQSKIFNEMLIQKEKYQEFIFDGELPIVGWETKNIQKILNDFNVQKISRKYRDLTAPGSTRKMNINVKNLEFQVAFHDEKDQQILTTKFEKIDKINQIKLENDVEKLHMECEEEKYASLVMKFDLDGSCYATEVISAVMGQEVTKEQQMGM</sequence>
<dbReference type="Gene3D" id="3.30.2350.20">
    <property type="entry name" value="TruD, catalytic domain"/>
    <property type="match status" value="2"/>
</dbReference>
<dbReference type="PANTHER" id="PTHR13326">
    <property type="entry name" value="TRNA PSEUDOURIDINE SYNTHASE D"/>
    <property type="match status" value="1"/>
</dbReference>
<protein>
    <submittedName>
        <fullName evidence="4">tRNA pseudouridine synthase</fullName>
    </submittedName>
</protein>
<comment type="similarity">
    <text evidence="1">Belongs to the pseudouridine synthase TruD family.</text>
</comment>
<evidence type="ECO:0000256" key="1">
    <source>
        <dbReference type="ARBA" id="ARBA00007953"/>
    </source>
</evidence>
<proteinExistence type="inferred from homology"/>
<dbReference type="InterPro" id="IPR011760">
    <property type="entry name" value="PsdUridine_synth_TruD_insert"/>
</dbReference>
<dbReference type="EMBL" id="GDID01001847">
    <property type="protein sequence ID" value="JAP94759.1"/>
    <property type="molecule type" value="Transcribed_RNA"/>
</dbReference>
<dbReference type="PANTHER" id="PTHR13326:SF21">
    <property type="entry name" value="PSEUDOURIDYLATE SYNTHASE PUS7L"/>
    <property type="match status" value="1"/>
</dbReference>
<dbReference type="AlphaFoldDB" id="A0A146KHN3"/>
<evidence type="ECO:0000259" key="3">
    <source>
        <dbReference type="PROSITE" id="PS50984"/>
    </source>
</evidence>
<reference evidence="4" key="1">
    <citation type="submission" date="2015-07" db="EMBL/GenBank/DDBJ databases">
        <title>Adaptation to a free-living lifestyle via gene acquisitions in the diplomonad Trepomonas sp. PC1.</title>
        <authorList>
            <person name="Xu F."/>
            <person name="Jerlstrom-Hultqvist J."/>
            <person name="Kolisko M."/>
            <person name="Simpson A.G.B."/>
            <person name="Roger A.J."/>
            <person name="Svard S.G."/>
            <person name="Andersson J.O."/>
        </authorList>
    </citation>
    <scope>NUCLEOTIDE SEQUENCE</scope>
    <source>
        <strain evidence="4">PC1</strain>
    </source>
</reference>
<feature type="non-terminal residue" evidence="4">
    <location>
        <position position="1"/>
    </location>
</feature>
<dbReference type="GO" id="GO:0003723">
    <property type="term" value="F:RNA binding"/>
    <property type="evidence" value="ECO:0007669"/>
    <property type="project" value="InterPro"/>
</dbReference>
<evidence type="ECO:0000256" key="2">
    <source>
        <dbReference type="ARBA" id="ARBA00023235"/>
    </source>
</evidence>